<dbReference type="AlphaFoldDB" id="A0A392SRZ5"/>
<organism evidence="2 3">
    <name type="scientific">Trifolium medium</name>
    <dbReference type="NCBI Taxonomy" id="97028"/>
    <lineage>
        <taxon>Eukaryota</taxon>
        <taxon>Viridiplantae</taxon>
        <taxon>Streptophyta</taxon>
        <taxon>Embryophyta</taxon>
        <taxon>Tracheophyta</taxon>
        <taxon>Spermatophyta</taxon>
        <taxon>Magnoliopsida</taxon>
        <taxon>eudicotyledons</taxon>
        <taxon>Gunneridae</taxon>
        <taxon>Pentapetalae</taxon>
        <taxon>rosids</taxon>
        <taxon>fabids</taxon>
        <taxon>Fabales</taxon>
        <taxon>Fabaceae</taxon>
        <taxon>Papilionoideae</taxon>
        <taxon>50 kb inversion clade</taxon>
        <taxon>NPAAA clade</taxon>
        <taxon>Hologalegina</taxon>
        <taxon>IRL clade</taxon>
        <taxon>Trifolieae</taxon>
        <taxon>Trifolium</taxon>
    </lineage>
</organism>
<dbReference type="Pfam" id="PF08646">
    <property type="entry name" value="Rep_fac-A_C"/>
    <property type="match status" value="1"/>
</dbReference>
<dbReference type="GO" id="GO:0003677">
    <property type="term" value="F:DNA binding"/>
    <property type="evidence" value="ECO:0007669"/>
    <property type="project" value="UniProtKB-KW"/>
</dbReference>
<dbReference type="InterPro" id="IPR012340">
    <property type="entry name" value="NA-bd_OB-fold"/>
</dbReference>
<reference evidence="2 3" key="1">
    <citation type="journal article" date="2018" name="Front. Plant Sci.">
        <title>Red Clover (Trifolium pratense) and Zigzag Clover (T. medium) - A Picture of Genomic Similarities and Differences.</title>
        <authorList>
            <person name="Dluhosova J."/>
            <person name="Istvanek J."/>
            <person name="Nedelnik J."/>
            <person name="Repkova J."/>
        </authorList>
    </citation>
    <scope>NUCLEOTIDE SEQUENCE [LARGE SCALE GENOMIC DNA]</scope>
    <source>
        <strain evidence="3">cv. 10/8</strain>
        <tissue evidence="2">Leaf</tissue>
    </source>
</reference>
<evidence type="ECO:0000313" key="2">
    <source>
        <dbReference type="EMBL" id="MCI51439.1"/>
    </source>
</evidence>
<feature type="non-terminal residue" evidence="2">
    <location>
        <position position="57"/>
    </location>
</feature>
<dbReference type="InterPro" id="IPR013955">
    <property type="entry name" value="Rep_factor-A_C"/>
</dbReference>
<proteinExistence type="predicted"/>
<dbReference type="EMBL" id="LXQA010431895">
    <property type="protein sequence ID" value="MCI51439.1"/>
    <property type="molecule type" value="Genomic_DNA"/>
</dbReference>
<evidence type="ECO:0000259" key="1">
    <source>
        <dbReference type="Pfam" id="PF08646"/>
    </source>
</evidence>
<evidence type="ECO:0000313" key="3">
    <source>
        <dbReference type="Proteomes" id="UP000265520"/>
    </source>
</evidence>
<dbReference type="Proteomes" id="UP000265520">
    <property type="component" value="Unassembled WGS sequence"/>
</dbReference>
<keyword evidence="3" id="KW-1185">Reference proteome</keyword>
<name>A0A392SRZ5_9FABA</name>
<sequence>MYYCEKCDRHVMSVTPRFCLKLRVRDDTGITTCVLFDRDATFLLKKSAAELYESVNM</sequence>
<keyword evidence="2" id="KW-0238">DNA-binding</keyword>
<feature type="domain" description="Replication factor A C-terminal" evidence="1">
    <location>
        <begin position="1"/>
        <end position="53"/>
    </location>
</feature>
<protein>
    <submittedName>
        <fullName evidence="2">Replication protein A 70 kDa dna-binding subunit</fullName>
    </submittedName>
</protein>
<comment type="caution">
    <text evidence="2">The sequence shown here is derived from an EMBL/GenBank/DDBJ whole genome shotgun (WGS) entry which is preliminary data.</text>
</comment>
<dbReference type="SUPFAM" id="SSF50249">
    <property type="entry name" value="Nucleic acid-binding proteins"/>
    <property type="match status" value="1"/>
</dbReference>
<accession>A0A392SRZ5</accession>
<dbReference type="Gene3D" id="2.40.50.140">
    <property type="entry name" value="Nucleic acid-binding proteins"/>
    <property type="match status" value="1"/>
</dbReference>